<dbReference type="InterPro" id="IPR020841">
    <property type="entry name" value="PKS_Beta-ketoAc_synthase_dom"/>
</dbReference>
<evidence type="ECO:0000256" key="8">
    <source>
        <dbReference type="PROSITE-ProRule" id="PRU01363"/>
    </source>
</evidence>
<dbReference type="Gene3D" id="3.10.129.110">
    <property type="entry name" value="Polyketide synthase dehydratase"/>
    <property type="match status" value="1"/>
</dbReference>
<dbReference type="InterPro" id="IPR016036">
    <property type="entry name" value="Malonyl_transacylase_ACP-bd"/>
</dbReference>
<dbReference type="Pfam" id="PF23114">
    <property type="entry name" value="NAD-bd_HRPKS_sdrA"/>
    <property type="match status" value="1"/>
</dbReference>
<dbReference type="PANTHER" id="PTHR43775:SF29">
    <property type="entry name" value="ASPERFURANONE POLYKETIDE SYNTHASE AFOG-RELATED"/>
    <property type="match status" value="1"/>
</dbReference>
<dbReference type="PROSITE" id="PS50075">
    <property type="entry name" value="CARRIER"/>
    <property type="match status" value="1"/>
</dbReference>
<dbReference type="SMART" id="SM00829">
    <property type="entry name" value="PKS_ER"/>
    <property type="match status" value="1"/>
</dbReference>
<evidence type="ECO:0000256" key="2">
    <source>
        <dbReference type="ARBA" id="ARBA00022553"/>
    </source>
</evidence>
<dbReference type="InterPro" id="IPR029063">
    <property type="entry name" value="SAM-dependent_MTases_sf"/>
</dbReference>
<evidence type="ECO:0000256" key="9">
    <source>
        <dbReference type="SAM" id="MobiDB-lite"/>
    </source>
</evidence>
<dbReference type="InterPro" id="IPR049551">
    <property type="entry name" value="PKS_DH_C"/>
</dbReference>
<evidence type="ECO:0000313" key="13">
    <source>
        <dbReference type="EMBL" id="KAH8691225.1"/>
    </source>
</evidence>
<dbReference type="GO" id="GO:1901336">
    <property type="term" value="P:lactone biosynthetic process"/>
    <property type="evidence" value="ECO:0007669"/>
    <property type="project" value="UniProtKB-ARBA"/>
</dbReference>
<dbReference type="InterPro" id="IPR016039">
    <property type="entry name" value="Thiolase-like"/>
</dbReference>
<dbReference type="InterPro" id="IPR049900">
    <property type="entry name" value="PKS_mFAS_DH"/>
</dbReference>
<dbReference type="SUPFAM" id="SSF55048">
    <property type="entry name" value="Probable ACP-binding domain of malonyl-CoA ACP transacylase"/>
    <property type="match status" value="1"/>
</dbReference>
<keyword evidence="7" id="KW-0012">Acyltransferase</keyword>
<dbReference type="CDD" id="cd05195">
    <property type="entry name" value="enoyl_red"/>
    <property type="match status" value="1"/>
</dbReference>
<dbReference type="Pfam" id="PF00550">
    <property type="entry name" value="PP-binding"/>
    <property type="match status" value="1"/>
</dbReference>
<dbReference type="Pfam" id="PF08242">
    <property type="entry name" value="Methyltransf_12"/>
    <property type="match status" value="1"/>
</dbReference>
<dbReference type="InterPro" id="IPR057326">
    <property type="entry name" value="KR_dom"/>
</dbReference>
<evidence type="ECO:0000313" key="14">
    <source>
        <dbReference type="Proteomes" id="UP001201262"/>
    </source>
</evidence>
<dbReference type="Pfam" id="PF02801">
    <property type="entry name" value="Ketoacyl-synt_C"/>
    <property type="match status" value="1"/>
</dbReference>
<dbReference type="InterPro" id="IPR014043">
    <property type="entry name" value="Acyl_transferase_dom"/>
</dbReference>
<feature type="region of interest" description="Disordered" evidence="9">
    <location>
        <begin position="2394"/>
        <end position="2416"/>
    </location>
</feature>
<keyword evidence="14" id="KW-1185">Reference proteome</keyword>
<dbReference type="InterPro" id="IPR014031">
    <property type="entry name" value="Ketoacyl_synth_C"/>
</dbReference>
<dbReference type="Gene3D" id="3.40.366.10">
    <property type="entry name" value="Malonyl-Coenzyme A Acyl Carrier Protein, domain 2"/>
    <property type="match status" value="1"/>
</dbReference>
<dbReference type="Gene3D" id="3.40.47.10">
    <property type="match status" value="1"/>
</dbReference>
<dbReference type="InterPro" id="IPR001227">
    <property type="entry name" value="Ac_transferase_dom_sf"/>
</dbReference>
<dbReference type="InterPro" id="IPR020807">
    <property type="entry name" value="PKS_DH"/>
</dbReference>
<keyword evidence="2" id="KW-0597">Phosphoprotein</keyword>
<dbReference type="Pfam" id="PF08240">
    <property type="entry name" value="ADH_N"/>
    <property type="match status" value="1"/>
</dbReference>
<dbReference type="InterPro" id="IPR032821">
    <property type="entry name" value="PKS_assoc"/>
</dbReference>
<dbReference type="InterPro" id="IPR020806">
    <property type="entry name" value="PKS_PP-bd"/>
</dbReference>
<dbReference type="SUPFAM" id="SSF52151">
    <property type="entry name" value="FabD/lysophospholipase-like"/>
    <property type="match status" value="1"/>
</dbReference>
<name>A0AAD4KGI8_9EURO</name>
<dbReference type="SUPFAM" id="SSF47336">
    <property type="entry name" value="ACP-like"/>
    <property type="match status" value="1"/>
</dbReference>
<dbReference type="SUPFAM" id="SSF53901">
    <property type="entry name" value="Thiolase-like"/>
    <property type="match status" value="1"/>
</dbReference>
<feature type="domain" description="PKS/mFAS DH" evidence="12">
    <location>
        <begin position="931"/>
        <end position="1236"/>
    </location>
</feature>
<dbReference type="SMART" id="SM00827">
    <property type="entry name" value="PKS_AT"/>
    <property type="match status" value="1"/>
</dbReference>
<evidence type="ECO:0000256" key="3">
    <source>
        <dbReference type="ARBA" id="ARBA00022679"/>
    </source>
</evidence>
<dbReference type="Gene3D" id="3.90.180.10">
    <property type="entry name" value="Medium-chain alcohol dehydrogenases, catalytic domain"/>
    <property type="match status" value="1"/>
</dbReference>
<keyword evidence="6" id="KW-0511">Multifunctional enzyme</keyword>
<reference evidence="13" key="1">
    <citation type="submission" date="2021-12" db="EMBL/GenBank/DDBJ databases">
        <title>Convergent genome expansion in fungi linked to evolution of root-endophyte symbiosis.</title>
        <authorList>
            <consortium name="DOE Joint Genome Institute"/>
            <person name="Ke Y.-H."/>
            <person name="Bonito G."/>
            <person name="Liao H.-L."/>
            <person name="Looney B."/>
            <person name="Rojas-Flechas A."/>
            <person name="Nash J."/>
            <person name="Hameed K."/>
            <person name="Schadt C."/>
            <person name="Martin F."/>
            <person name="Crous P.W."/>
            <person name="Miettinen O."/>
            <person name="Magnuson J.K."/>
            <person name="Labbe J."/>
            <person name="Jacobson D."/>
            <person name="Doktycz M.J."/>
            <person name="Veneault-Fourrey C."/>
            <person name="Kuo A."/>
            <person name="Mondo S."/>
            <person name="Calhoun S."/>
            <person name="Riley R."/>
            <person name="Ohm R."/>
            <person name="LaButti K."/>
            <person name="Andreopoulos B."/>
            <person name="Pangilinan J."/>
            <person name="Nolan M."/>
            <person name="Tritt A."/>
            <person name="Clum A."/>
            <person name="Lipzen A."/>
            <person name="Daum C."/>
            <person name="Barry K."/>
            <person name="Grigoriev I.V."/>
            <person name="Vilgalys R."/>
        </authorList>
    </citation>
    <scope>NUCLEOTIDE SEQUENCE</scope>
    <source>
        <strain evidence="13">PMI_201</strain>
    </source>
</reference>
<keyword evidence="5" id="KW-0560">Oxidoreductase</keyword>
<sequence length="2508" mass="273115">MASNNYPQEPVAIIGMACRLPGGVTDVDKLWDLLEKGRTTWSQVPDSRFRESSFFHPDSKRNGTFHTQGGHFLTNDISCFDASFFNISPAEAKAMDPQLRLLLEVTYEALESSGIPLDQLRGTDTAAYVALYNQDYEKILLRDPEDLPFYYQTGNGEAMYANRLSYFFDLHGASLTLDTGCSGGMVALHQACESIRHGECTQAIAAASNLILDPAAMIGPSCLQFYASDGRSKSFDQCADGYGRGEGACTLILKRLTAAIEDGDPIRAVIRSSVINQDGRTAGITVPSGEAQERLIRSGYEAAGLDPAKTSYVETHGSGTAVGDLTESRSIGTVLGQARRAQGLGPVLMGSVKANIGHLENVSGLAGVIKAALVIAKGQIPPSIKFQVPNPEIQWDAWNLDLPTNLRALSQFGVGSSQVSLNSFGFGGTNVHIILDQLRDGEGTNSFIPVDLAMPTQQQIKANTDPSQVFVLSARSAEPARHMAKQLQEYLEKVSVSDEESPSFLQSLAYTLYCRRSSFPWRAAVVADSVSELHQKLNSVTFCHTGKRPSIAFVFTGQGAQWARMGRELWETSIPFRNSISAAEQCLTDLGVDWRLTEELLKSPEETNLNKANIAQPACTAIQLALVDLLASWNIHPSAVTGHSSGEIAAAYACKAISFHNAMLIAYARGCVAGKLAKDESLKGAMIAVGLSPQEVERYRSKSSESTGLATIACVNSPEAVTLSGDKAAVDDLQERLQSDGIFFRRLPVDVAYHSHHILRVANDYRDALVMMDAPRANHDIPFHSSVTGKIIDGTELDAQYWVKNLVSPVLFSAAVESLMNSATNLLIEIGPHAALKGPIKQILKAHNVEVPYAPSLNRNESASRCILQLASSIFEHGAEINMSEVNIWSRPADALRCLFDLPPYPWDHSNSFWHESRLSQNYRNRTDHPHELLGVLSPESSSLEPRWRNHVSVSSFPWLTGHRIGGDAVFPAAAYMAMAIEAAYIAATHLSTKIDPVCCINLHQVSLSRSLIIPSSGSAVEIMLTLRLATGTAGRDLARRQEFVIYSCSDHKDVVENCRGFVTVNFGDIGPLASIGLDRQFEEQRLSPLNPDQWYHSLSQIGVEYSDSFRALSRLSAGRGFCSANIACSVPESEYKASLPPASFDACLQTMLAAIGSGDVIRGPILPTFINEASIWVNGRDVPPSILHVSSRAQKQYGQAFSADIETTRGGLGSSSLLLSLRGVEAKSLEVFSNQNEESEQAKTCQKQVMAIDPDFLSGAGVEDLCNSSLQPVSVAASLTRLRDVCQYYANAAVKEVTDEDVQGMSTYQRLYFDWLRVQATLCSVELTNDVLDQVKPSNAEGKMVCKIGASLSSILKGGQDPLSLMLEDNLLFRLYEDDKSMQRCAVQAAEYARMMGLKSPDLRILEIGGGTGGATLPILQALTQYGTRLFSHYAFTDISAGFFANAEQKLGDWKDLMSFQKLNIEEDPTKQGFEPGNYDLIIAANVLHATTYIEETVKHVRRLLKPGGKLLLLESTRTTVHRSFVFGTLPGWWVGASERGKDTPLLTEEEWSKTLQRTGFTGLDAIMHSYQATEEQTDSLIVTTALEGSASIAEAAIAVALTGEQLSRSHESIGYSVMHHMRSLASQEEVAILSLGDSRLQDRTCILFTDPDRSLLCELNQAGLDALKHTVKIARKVIWVTLGGTHECQNPQSSVSVGFARVLRRENPHVPIITLDLDPNNNPQPLTLAKYLWGFLHQLLSRPRIEDLEWSERRGQWFVPRLVEDKATTEFVSSHSRAGQTAVPQMEFFHQEDRPLSLATRDTGSLQGLYFSDSLVHNAPMGEDELEIEVKASGVNFRDIMVSLNQMPDENVAECAGVVTKVGQKLRKTFSEGDRVYTWHVPRYSSHVRCSGLWTKHIPLGVSFEEAAAIPIAYCTAYHCLVNEARLRTGDTILIHSGAGGVGQAAILLALHLGATVFTTVGSAEKKQLLITQYGLLESHIFSSRSKDFAGQIKSATNGRGVDVVLNALAGSLLQHSLEVLAPLGRFVEIGKNDILAHARLDLSPFGKSISFSTVDLVQLACQKPRRMAEVFSDVHQLLTEHVVKPPFPLNIRSITNLEEVLRLMQKGQSMGKVVISHGPNDMVKVMPRSPPVAQLRPDASYLIVGGQGGLGRALCAWMARCGAKVLVAISPSGADKPLTKGLVEELAQMGVQLHAMACDVGNRLQLQSTLAYCKETLPPIRGIIHSGLTLRNGSFENMSLDDLRQVLHPKLAGSYNLHDSFEGQQLDFFVILSSYVGLLGSPGQANYAAASTFQDAFARWRTGLGQPTYSLDLGTVQGAGSLHEKPEALAHFERLGLGGIPLQALYALVGYTMSKPIQSWADSQIAIGWAPPSTWTKADYAALDPRLSHLRSSPIPSRNDDSSRGLPAAGMPQASEPLSLALPRCLSLEERVSTIIAALSQQIVSILGVAAEDVDEGKSIADHGGDSLVAIEFRNWFRKEVGCSFSTEEVSNLLSVHQLACQAAN</sequence>
<evidence type="ECO:0000256" key="4">
    <source>
        <dbReference type="ARBA" id="ARBA00022857"/>
    </source>
</evidence>
<feature type="region of interest" description="C-terminal hotdog fold" evidence="8">
    <location>
        <begin position="1087"/>
        <end position="1236"/>
    </location>
</feature>
<accession>A0AAD4KGI8</accession>
<dbReference type="Gene3D" id="3.40.50.150">
    <property type="entry name" value="Vaccinia Virus protein VP39"/>
    <property type="match status" value="1"/>
</dbReference>
<dbReference type="SUPFAM" id="SSF53335">
    <property type="entry name" value="S-adenosyl-L-methionine-dependent methyltransferases"/>
    <property type="match status" value="1"/>
</dbReference>
<dbReference type="InterPro" id="IPR056501">
    <property type="entry name" value="NAD-bd_HRPKS_sdrA"/>
</dbReference>
<dbReference type="SMART" id="SM00826">
    <property type="entry name" value="PKS_DH"/>
    <property type="match status" value="1"/>
</dbReference>
<dbReference type="InterPro" id="IPR014030">
    <property type="entry name" value="Ketoacyl_synth_N"/>
</dbReference>
<dbReference type="InterPro" id="IPR036291">
    <property type="entry name" value="NAD(P)-bd_dom_sf"/>
</dbReference>
<feature type="domain" description="Ketosynthase family 3 (KS3)" evidence="11">
    <location>
        <begin position="8"/>
        <end position="437"/>
    </location>
</feature>
<feature type="region of interest" description="N-terminal hotdog fold" evidence="8">
    <location>
        <begin position="931"/>
        <end position="1070"/>
    </location>
</feature>
<dbReference type="SUPFAM" id="SSF50129">
    <property type="entry name" value="GroES-like"/>
    <property type="match status" value="1"/>
</dbReference>
<dbReference type="FunFam" id="3.40.50.720:FF:000209">
    <property type="entry name" value="Polyketide synthase Pks12"/>
    <property type="match status" value="1"/>
</dbReference>
<dbReference type="InterPro" id="IPR013154">
    <property type="entry name" value="ADH-like_N"/>
</dbReference>
<dbReference type="RefSeq" id="XP_046067317.1">
    <property type="nucleotide sequence ID" value="XM_046221489.1"/>
</dbReference>
<gene>
    <name evidence="13" type="ORF">BGW36DRAFT_438769</name>
</gene>
<dbReference type="InterPro" id="IPR009081">
    <property type="entry name" value="PP-bd_ACP"/>
</dbReference>
<dbReference type="InterPro" id="IPR049552">
    <property type="entry name" value="PKS_DH_N"/>
</dbReference>
<dbReference type="Gene3D" id="3.40.50.720">
    <property type="entry name" value="NAD(P)-binding Rossmann-like Domain"/>
    <property type="match status" value="2"/>
</dbReference>
<dbReference type="SUPFAM" id="SSF51735">
    <property type="entry name" value="NAD(P)-binding Rossmann-fold domains"/>
    <property type="match status" value="2"/>
</dbReference>
<dbReference type="InterPro" id="IPR016035">
    <property type="entry name" value="Acyl_Trfase/lysoPLipase"/>
</dbReference>
<dbReference type="PROSITE" id="PS52019">
    <property type="entry name" value="PKS_MFAS_DH"/>
    <property type="match status" value="1"/>
</dbReference>
<dbReference type="InterPro" id="IPR013217">
    <property type="entry name" value="Methyltransf_12"/>
</dbReference>
<dbReference type="InterPro" id="IPR013149">
    <property type="entry name" value="ADH-like_C"/>
</dbReference>
<feature type="active site" description="Proton acceptor; for dehydratase activity" evidence="8">
    <location>
        <position position="963"/>
    </location>
</feature>
<dbReference type="Pfam" id="PF14765">
    <property type="entry name" value="PS-DH"/>
    <property type="match status" value="1"/>
</dbReference>
<dbReference type="CDD" id="cd02440">
    <property type="entry name" value="AdoMet_MTases"/>
    <property type="match status" value="1"/>
</dbReference>
<dbReference type="InterPro" id="IPR036736">
    <property type="entry name" value="ACP-like_sf"/>
</dbReference>
<dbReference type="GO" id="GO:0031177">
    <property type="term" value="F:phosphopantetheine binding"/>
    <property type="evidence" value="ECO:0007669"/>
    <property type="project" value="InterPro"/>
</dbReference>
<dbReference type="Pfam" id="PF08659">
    <property type="entry name" value="KR"/>
    <property type="match status" value="1"/>
</dbReference>
<evidence type="ECO:0000259" key="10">
    <source>
        <dbReference type="PROSITE" id="PS50075"/>
    </source>
</evidence>
<dbReference type="EMBL" id="JAJTJA010000012">
    <property type="protein sequence ID" value="KAH8691225.1"/>
    <property type="molecule type" value="Genomic_DNA"/>
</dbReference>
<organism evidence="13 14">
    <name type="scientific">Talaromyces proteolyticus</name>
    <dbReference type="NCBI Taxonomy" id="1131652"/>
    <lineage>
        <taxon>Eukaryota</taxon>
        <taxon>Fungi</taxon>
        <taxon>Dikarya</taxon>
        <taxon>Ascomycota</taxon>
        <taxon>Pezizomycotina</taxon>
        <taxon>Eurotiomycetes</taxon>
        <taxon>Eurotiomycetidae</taxon>
        <taxon>Eurotiales</taxon>
        <taxon>Trichocomaceae</taxon>
        <taxon>Talaromyces</taxon>
        <taxon>Talaromyces sect. Bacilispori</taxon>
    </lineage>
</organism>
<dbReference type="GO" id="GO:0004312">
    <property type="term" value="F:fatty acid synthase activity"/>
    <property type="evidence" value="ECO:0007669"/>
    <property type="project" value="TreeGrafter"/>
</dbReference>
<dbReference type="InterPro" id="IPR013968">
    <property type="entry name" value="PKS_KR"/>
</dbReference>
<evidence type="ECO:0000256" key="5">
    <source>
        <dbReference type="ARBA" id="ARBA00023002"/>
    </source>
</evidence>
<dbReference type="FunFam" id="3.40.366.10:FF:000002">
    <property type="entry name" value="Probable polyketide synthase 2"/>
    <property type="match status" value="1"/>
</dbReference>
<dbReference type="Proteomes" id="UP001201262">
    <property type="component" value="Unassembled WGS sequence"/>
</dbReference>
<evidence type="ECO:0000259" key="11">
    <source>
        <dbReference type="PROSITE" id="PS52004"/>
    </source>
</evidence>
<dbReference type="InterPro" id="IPR020843">
    <property type="entry name" value="ER"/>
</dbReference>
<dbReference type="InterPro" id="IPR042104">
    <property type="entry name" value="PKS_dehydratase_sf"/>
</dbReference>
<evidence type="ECO:0000256" key="7">
    <source>
        <dbReference type="ARBA" id="ARBA00023315"/>
    </source>
</evidence>
<dbReference type="CDD" id="cd00833">
    <property type="entry name" value="PKS"/>
    <property type="match status" value="1"/>
</dbReference>
<dbReference type="PROSITE" id="PS52004">
    <property type="entry name" value="KS3_2"/>
    <property type="match status" value="1"/>
</dbReference>
<dbReference type="GO" id="GO:0044550">
    <property type="term" value="P:secondary metabolite biosynthetic process"/>
    <property type="evidence" value="ECO:0007669"/>
    <property type="project" value="UniProtKB-ARBA"/>
</dbReference>
<dbReference type="Pfam" id="PF16197">
    <property type="entry name" value="KAsynt_C_assoc"/>
    <property type="match status" value="1"/>
</dbReference>
<proteinExistence type="predicted"/>
<dbReference type="InterPro" id="IPR050091">
    <property type="entry name" value="PKS_NRPS_Biosynth_Enz"/>
</dbReference>
<dbReference type="GO" id="GO:0006633">
    <property type="term" value="P:fatty acid biosynthetic process"/>
    <property type="evidence" value="ECO:0007669"/>
    <property type="project" value="TreeGrafter"/>
</dbReference>
<feature type="active site" description="Proton donor; for dehydratase activity" evidence="8">
    <location>
        <position position="1146"/>
    </location>
</feature>
<protein>
    <recommendedName>
        <fullName evidence="15">Polyketide synthase</fullName>
    </recommendedName>
</protein>
<evidence type="ECO:0000259" key="12">
    <source>
        <dbReference type="PROSITE" id="PS52019"/>
    </source>
</evidence>
<dbReference type="SMART" id="SM00822">
    <property type="entry name" value="PKS_KR"/>
    <property type="match status" value="1"/>
</dbReference>
<feature type="domain" description="Carrier" evidence="10">
    <location>
        <begin position="2433"/>
        <end position="2508"/>
    </location>
</feature>
<dbReference type="InterPro" id="IPR011032">
    <property type="entry name" value="GroES-like_sf"/>
</dbReference>
<dbReference type="Pfam" id="PF00107">
    <property type="entry name" value="ADH_zinc_N"/>
    <property type="match status" value="1"/>
</dbReference>
<evidence type="ECO:0000256" key="6">
    <source>
        <dbReference type="ARBA" id="ARBA00023268"/>
    </source>
</evidence>
<dbReference type="Pfam" id="PF00109">
    <property type="entry name" value="ketoacyl-synt"/>
    <property type="match status" value="1"/>
</dbReference>
<dbReference type="SMART" id="SM00823">
    <property type="entry name" value="PKS_PP"/>
    <property type="match status" value="1"/>
</dbReference>
<keyword evidence="4" id="KW-0521">NADP</keyword>
<dbReference type="Pfam" id="PF00698">
    <property type="entry name" value="Acyl_transf_1"/>
    <property type="match status" value="1"/>
</dbReference>
<dbReference type="PANTHER" id="PTHR43775">
    <property type="entry name" value="FATTY ACID SYNTHASE"/>
    <property type="match status" value="1"/>
</dbReference>
<dbReference type="Pfam" id="PF21089">
    <property type="entry name" value="PKS_DH_N"/>
    <property type="match status" value="1"/>
</dbReference>
<dbReference type="Gene3D" id="1.10.1200.10">
    <property type="entry name" value="ACP-like"/>
    <property type="match status" value="1"/>
</dbReference>
<evidence type="ECO:0000256" key="1">
    <source>
        <dbReference type="ARBA" id="ARBA00022450"/>
    </source>
</evidence>
<dbReference type="SMART" id="SM00825">
    <property type="entry name" value="PKS_KS"/>
    <property type="match status" value="1"/>
</dbReference>
<evidence type="ECO:0008006" key="15">
    <source>
        <dbReference type="Google" id="ProtNLM"/>
    </source>
</evidence>
<dbReference type="Gene3D" id="3.30.70.3290">
    <property type="match status" value="1"/>
</dbReference>
<dbReference type="GO" id="GO:0016491">
    <property type="term" value="F:oxidoreductase activity"/>
    <property type="evidence" value="ECO:0007669"/>
    <property type="project" value="UniProtKB-KW"/>
</dbReference>
<comment type="caution">
    <text evidence="13">The sequence shown here is derived from an EMBL/GenBank/DDBJ whole genome shotgun (WGS) entry which is preliminary data.</text>
</comment>
<dbReference type="GeneID" id="70251776"/>
<keyword evidence="1" id="KW-0596">Phosphopantetheine</keyword>
<keyword evidence="3" id="KW-0808">Transferase</keyword>